<evidence type="ECO:0000313" key="2">
    <source>
        <dbReference type="Proteomes" id="UP000752012"/>
    </source>
</evidence>
<evidence type="ECO:0000313" key="1">
    <source>
        <dbReference type="EMBL" id="NJP36371.1"/>
    </source>
</evidence>
<name>A0A969PLG0_9BACI</name>
<organism evidence="1 2">
    <name type="scientific">Alkalicoccus luteus</name>
    <dbReference type="NCBI Taxonomy" id="1237094"/>
    <lineage>
        <taxon>Bacteria</taxon>
        <taxon>Bacillati</taxon>
        <taxon>Bacillota</taxon>
        <taxon>Bacilli</taxon>
        <taxon>Bacillales</taxon>
        <taxon>Bacillaceae</taxon>
        <taxon>Alkalicoccus</taxon>
    </lineage>
</organism>
<accession>A0A969PLG0</accession>
<sequence>MDILHVLQNQLSSGVMSAVRLEPGSMIEGRVTELYPGNMAKLIVNGKNLTAELKTGVEKNRHYWFRVEPSDTVPLLKIVREAGSLSQPEKLLPYLKTEVSKPNTETVRMLQREGMPLLGSQIEAVTKIRIRDNIPPAKMMEALALLHSRGMPVRGETIQAALALSETDKLGSLLKSSLEAVPPGSERKFPFLKNAGDRTIVPQLPMIERLINESLIQSGRNRETILHVLFGNQRPEASAWPAVLKQILQASAQFKGSEHATGAMQVKLTESSLPHFLARREIPQLRGDVQSAALLQSSFTRNLLLDHALLFPKALPGSGELPGGSSELGKIKSELELLKGMAPKAGNTADAAVRIISGLQLVSSDQPQAPGIWSMIPFPLDQTGIHIQWSGKKNG</sequence>
<dbReference type="AlphaFoldDB" id="A0A969PLG0"/>
<comment type="caution">
    <text evidence="1">The sequence shown here is derived from an EMBL/GenBank/DDBJ whole genome shotgun (WGS) entry which is preliminary data.</text>
</comment>
<dbReference type="Proteomes" id="UP000752012">
    <property type="component" value="Unassembled WGS sequence"/>
</dbReference>
<proteinExistence type="predicted"/>
<dbReference type="EMBL" id="JAATHJ010000002">
    <property type="protein sequence ID" value="NJP36371.1"/>
    <property type="molecule type" value="Genomic_DNA"/>
</dbReference>
<reference evidence="1 2" key="1">
    <citation type="submission" date="2020-03" db="EMBL/GenBank/DDBJ databases">
        <title>Assessment of the enzymatic potential of alkaline-tolerant lipase obtained from Bacillus luteus H11 (technogenic soil) for the bioremediation of saline soils contaminated with petroleum substances.</title>
        <authorList>
            <person name="Kalwasinska A."/>
        </authorList>
    </citation>
    <scope>NUCLEOTIDE SEQUENCE [LARGE SCALE GENOMIC DNA]</scope>
    <source>
        <strain evidence="1 2">H11</strain>
    </source>
</reference>
<keyword evidence="2" id="KW-1185">Reference proteome</keyword>
<dbReference type="RefSeq" id="WP_168004655.1">
    <property type="nucleotide sequence ID" value="NZ_JAATHJ010000002.1"/>
</dbReference>
<protein>
    <submittedName>
        <fullName evidence="1">Uncharacterized protein</fullName>
    </submittedName>
</protein>
<gene>
    <name evidence="1" type="ORF">HCN83_02075</name>
</gene>